<dbReference type="Proteomes" id="UP000232323">
    <property type="component" value="Unassembled WGS sequence"/>
</dbReference>
<dbReference type="EMBL" id="BEGY01000111">
    <property type="protein sequence ID" value="GAX83943.1"/>
    <property type="molecule type" value="Genomic_DNA"/>
</dbReference>
<keyword evidence="10" id="KW-1185">Reference proteome</keyword>
<comment type="caution">
    <text evidence="9">The sequence shown here is derived from an EMBL/GenBank/DDBJ whole genome shotgun (WGS) entry which is preliminary data.</text>
</comment>
<evidence type="ECO:0000313" key="9">
    <source>
        <dbReference type="EMBL" id="GAX83943.1"/>
    </source>
</evidence>
<feature type="compositionally biased region" description="Basic and acidic residues" evidence="6">
    <location>
        <begin position="919"/>
        <end position="928"/>
    </location>
</feature>
<dbReference type="OrthoDB" id="27109at2759"/>
<feature type="compositionally biased region" description="Acidic residues" evidence="6">
    <location>
        <begin position="944"/>
        <end position="954"/>
    </location>
</feature>
<evidence type="ECO:0000256" key="2">
    <source>
        <dbReference type="ARBA" id="ARBA00022448"/>
    </source>
</evidence>
<reference evidence="9 10" key="1">
    <citation type="submission" date="2017-08" db="EMBL/GenBank/DDBJ databases">
        <title>Acidophilic green algal genome provides insights into adaptation to an acidic environment.</title>
        <authorList>
            <person name="Hirooka S."/>
            <person name="Hirose Y."/>
            <person name="Kanesaki Y."/>
            <person name="Higuchi S."/>
            <person name="Fujiwara T."/>
            <person name="Onuma R."/>
            <person name="Era A."/>
            <person name="Ohbayashi R."/>
            <person name="Uzuka A."/>
            <person name="Nozaki H."/>
            <person name="Yoshikawa H."/>
            <person name="Miyagishima S.Y."/>
        </authorList>
    </citation>
    <scope>NUCLEOTIDE SEQUENCE [LARGE SCALE GENOMIC DNA]</scope>
    <source>
        <strain evidence="9 10">NIES-2499</strain>
    </source>
</reference>
<evidence type="ECO:0000256" key="1">
    <source>
        <dbReference type="ARBA" id="ARBA00006518"/>
    </source>
</evidence>
<dbReference type="GO" id="GO:0006893">
    <property type="term" value="P:Golgi to plasma membrane transport"/>
    <property type="evidence" value="ECO:0007669"/>
    <property type="project" value="TreeGrafter"/>
</dbReference>
<dbReference type="GO" id="GO:0000145">
    <property type="term" value="C:exocyst"/>
    <property type="evidence" value="ECO:0007669"/>
    <property type="project" value="InterPro"/>
</dbReference>
<evidence type="ECO:0000256" key="5">
    <source>
        <dbReference type="SAM" id="Coils"/>
    </source>
</evidence>
<dbReference type="STRING" id="1157962.A0A250XLN9"/>
<dbReference type="PANTHER" id="PTHR16092:SF14">
    <property type="entry name" value="EXOCYST COMPLEX COMPONENT 1 ISOFORM X1"/>
    <property type="match status" value="1"/>
</dbReference>
<evidence type="ECO:0000256" key="4">
    <source>
        <dbReference type="ARBA" id="ARBA00023054"/>
    </source>
</evidence>
<proteinExistence type="inferred from homology"/>
<sequence length="1162" mass="126554">MIQRSVSSFSLQLGDLSRQSGGIGQEKGIDVDHELLQDMETVFSYEEAIVIAAFQVLKIKKNVDHTGSQLLKALGAKAFINGMSAPQPRILCLTVKRDRSETGFRPYLNICKASDASSSGYVVSKSYALRQISELRLKTSSSQQPVTLQEDTGSRIKLLSIQLNPGGGLGSVGKQLPGSSVAVVRLAGVAGAAGSVDVKPVEVGIVEEQTLLMILAVMMQLMRVNDFKVPTLVGIGMDEVDKWWASHFQAVAIALGEFAKEVMGAGNKDASGSKATAAVLLSAKEEADLEELLSMTELGIGDVAEFEAHLGAEYDSLEAANLLSILGSAPMVDSVVFQMRKIGDILEDLDENLVVLDAKLRHMREDIAAIESSNNSLELQQRNNIQLLETLQGILADMKISRDMQEALGNPSFERDRLGDVVQMAWSLRDQLQRTTPGSPNCVSEHLLHMRVVREARDKATDLANRFVSKATNHITMLINHVVDEHASEVTAASKRRDRSKPYALDHGRLRSLCKQHRELVRVLRELDGRCMTKLRQVYGQAVNMLIRKELRVFSGELRKAAQLDMQNNPLDYNLTKDSAAVKNSATAGGTGSTVGSAVSSSDGMSIGSDYSGLPPTAAGTAVSSILYNKGPASAAGSRQSLSTVATSLHMAPRPRANAFEGVNLAMPLGEAYQTLLDTAVPFLVSEAEIASNFLLLYEATQKKEDPQLGASGAAAGVMLSTTTSILNANGGVTSSLSRRRGLTSSLEEIKASGSGGGRAGDHQGIISFRKNEQQKLQLIPEGHDFIELLLTGIDAEFLVLVELTSKRHHHQVMCLPMLADTSRWLVQMNKRLPLASVVCVTLAACHDKLRAALASFVGHQLVSVEEYAAKAKGGVKGLHVLAFTSQFALMSHHIEIMLAQAAETDHNVESITSGQATAHDRGLRPLHEGMSFDDNEHASETPVSEDDGLDDDSRELIASGTQWDVRSEVDKIYQQLVGSMFSTLERMAAADTKHGERLRMENYTYLAESVRPLVRIAPALGPFLSQAEDRQEDSTRAYVKQQLQWGRFWKLLEFSERVDKLLEVVSPSEVCFQPGCSAAEVKALIPATMKDAERKLQKMFARVRKHLGASSLAFKVWNRIQEDLVSRYEQLEGHLYECYGHQQLPLTPSQLAALVKAAASR</sequence>
<feature type="coiled-coil region" evidence="5">
    <location>
        <begin position="346"/>
        <end position="380"/>
    </location>
</feature>
<dbReference type="GO" id="GO:0005886">
    <property type="term" value="C:plasma membrane"/>
    <property type="evidence" value="ECO:0007669"/>
    <property type="project" value="TreeGrafter"/>
</dbReference>
<comment type="similarity">
    <text evidence="1">Belongs to the SEC3 family.</text>
</comment>
<feature type="domain" description="Exocyst complex component Sec3 coiled-coil" evidence="7">
    <location>
        <begin position="305"/>
        <end position="420"/>
    </location>
</feature>
<evidence type="ECO:0000259" key="8">
    <source>
        <dbReference type="Pfam" id="PF20654"/>
    </source>
</evidence>
<gene>
    <name evidence="9" type="ORF">CEUSTIGMA_g11367.t1</name>
</gene>
<keyword evidence="3" id="KW-0268">Exocytosis</keyword>
<dbReference type="Pfam" id="PF20654">
    <property type="entry name" value="Sec3_C-term"/>
    <property type="match status" value="1"/>
</dbReference>
<evidence type="ECO:0000313" key="10">
    <source>
        <dbReference type="Proteomes" id="UP000232323"/>
    </source>
</evidence>
<dbReference type="InterPro" id="IPR048628">
    <property type="entry name" value="Sec3_C"/>
</dbReference>
<accession>A0A250XLN9</accession>
<dbReference type="PANTHER" id="PTHR16092">
    <property type="entry name" value="SEC3/SYNTAXIN-RELATED"/>
    <property type="match status" value="1"/>
</dbReference>
<name>A0A250XLN9_9CHLO</name>
<evidence type="ECO:0000259" key="7">
    <source>
        <dbReference type="Pfam" id="PF09763"/>
    </source>
</evidence>
<dbReference type="Pfam" id="PF09763">
    <property type="entry name" value="Sec3_CC"/>
    <property type="match status" value="1"/>
</dbReference>
<dbReference type="GO" id="GO:0006887">
    <property type="term" value="P:exocytosis"/>
    <property type="evidence" value="ECO:0007669"/>
    <property type="project" value="UniProtKB-KW"/>
</dbReference>
<feature type="domain" description="Exocyst complex component Sec3 C-terminal" evidence="8">
    <location>
        <begin position="819"/>
        <end position="1141"/>
    </location>
</feature>
<dbReference type="GO" id="GO:0005546">
    <property type="term" value="F:phosphatidylinositol-4,5-bisphosphate binding"/>
    <property type="evidence" value="ECO:0007669"/>
    <property type="project" value="TreeGrafter"/>
</dbReference>
<evidence type="ECO:0000256" key="3">
    <source>
        <dbReference type="ARBA" id="ARBA00022483"/>
    </source>
</evidence>
<evidence type="ECO:0000256" key="6">
    <source>
        <dbReference type="SAM" id="MobiDB-lite"/>
    </source>
</evidence>
<keyword evidence="2" id="KW-0813">Transport</keyword>
<feature type="region of interest" description="Disordered" evidence="6">
    <location>
        <begin position="909"/>
        <end position="954"/>
    </location>
</feature>
<organism evidence="9 10">
    <name type="scientific">Chlamydomonas eustigma</name>
    <dbReference type="NCBI Taxonomy" id="1157962"/>
    <lineage>
        <taxon>Eukaryota</taxon>
        <taxon>Viridiplantae</taxon>
        <taxon>Chlorophyta</taxon>
        <taxon>core chlorophytes</taxon>
        <taxon>Chlorophyceae</taxon>
        <taxon>CS clade</taxon>
        <taxon>Chlamydomonadales</taxon>
        <taxon>Chlamydomonadaceae</taxon>
        <taxon>Chlamydomonas</taxon>
    </lineage>
</organism>
<dbReference type="AlphaFoldDB" id="A0A250XLN9"/>
<dbReference type="InterPro" id="IPR019160">
    <property type="entry name" value="Sec3_CC"/>
</dbReference>
<protein>
    <submittedName>
        <fullName evidence="9">Uncharacterized protein</fullName>
    </submittedName>
</protein>
<keyword evidence="4 5" id="KW-0175">Coiled coil</keyword>